<keyword evidence="1" id="KW-1133">Transmembrane helix</keyword>
<keyword evidence="1" id="KW-0472">Membrane</keyword>
<evidence type="ECO:0000256" key="1">
    <source>
        <dbReference type="SAM" id="Phobius"/>
    </source>
</evidence>
<dbReference type="Proteomes" id="UP000831782">
    <property type="component" value="Chromosome"/>
</dbReference>
<dbReference type="RefSeq" id="WP_244715606.1">
    <property type="nucleotide sequence ID" value="NZ_CP095072.1"/>
</dbReference>
<name>A0ABY4ER97_9BACI</name>
<evidence type="ECO:0000313" key="3">
    <source>
        <dbReference type="Proteomes" id="UP000831782"/>
    </source>
</evidence>
<evidence type="ECO:0000313" key="2">
    <source>
        <dbReference type="EMBL" id="UOQ46957.1"/>
    </source>
</evidence>
<keyword evidence="1" id="KW-0812">Transmembrane</keyword>
<gene>
    <name evidence="2" type="ORF">MUN88_12745</name>
</gene>
<sequence>MRNIQWLPVLGSIGIGVAAYNMMNSQRQGRQIQKLITNATDMTNQEQR</sequence>
<reference evidence="2 3" key="1">
    <citation type="submission" date="2022-04" db="EMBL/GenBank/DDBJ databases">
        <title>Gracilibacillus sp. isolated from saltern.</title>
        <authorList>
            <person name="Won M."/>
            <person name="Lee C.-M."/>
            <person name="Woen H.-Y."/>
            <person name="Kwon S.-W."/>
        </authorList>
    </citation>
    <scope>NUCLEOTIDE SEQUENCE [LARGE SCALE GENOMIC DNA]</scope>
    <source>
        <strain evidence="2 3">SSWR10-1</strain>
    </source>
</reference>
<feature type="transmembrane region" description="Helical" evidence="1">
    <location>
        <begin position="6"/>
        <end position="23"/>
    </location>
</feature>
<organism evidence="2 3">
    <name type="scientific">Gracilibacillus caseinilyticus</name>
    <dbReference type="NCBI Taxonomy" id="2932256"/>
    <lineage>
        <taxon>Bacteria</taxon>
        <taxon>Bacillati</taxon>
        <taxon>Bacillota</taxon>
        <taxon>Bacilli</taxon>
        <taxon>Bacillales</taxon>
        <taxon>Bacillaceae</taxon>
        <taxon>Gracilibacillus</taxon>
    </lineage>
</organism>
<accession>A0ABY4ER97</accession>
<proteinExistence type="predicted"/>
<keyword evidence="3" id="KW-1185">Reference proteome</keyword>
<protein>
    <submittedName>
        <fullName evidence="2">Uncharacterized protein</fullName>
    </submittedName>
</protein>
<dbReference type="EMBL" id="CP095072">
    <property type="protein sequence ID" value="UOQ46957.1"/>
    <property type="molecule type" value="Genomic_DNA"/>
</dbReference>